<dbReference type="AlphaFoldDB" id="A0A7I9WV55"/>
<sequence length="76" mass="8303">MQAEAVLARQGALQQIADPGRRFTELTPAFVLHIIESRQPQGAANRGGVTTKPPISSRLYARTIHRPSPDPMSTCH</sequence>
<gene>
    <name evidence="2" type="ORF">MMUR_52330</name>
</gene>
<dbReference type="Proteomes" id="UP000465241">
    <property type="component" value="Unassembled WGS sequence"/>
</dbReference>
<evidence type="ECO:0000313" key="2">
    <source>
        <dbReference type="EMBL" id="GFG61097.1"/>
    </source>
</evidence>
<evidence type="ECO:0000313" key="3">
    <source>
        <dbReference type="Proteomes" id="UP000465241"/>
    </source>
</evidence>
<proteinExistence type="predicted"/>
<keyword evidence="3" id="KW-1185">Reference proteome</keyword>
<dbReference type="EMBL" id="BLKT01000003">
    <property type="protein sequence ID" value="GFG61097.1"/>
    <property type="molecule type" value="Genomic_DNA"/>
</dbReference>
<accession>A0A7I9WV55</accession>
<comment type="caution">
    <text evidence="2">The sequence shown here is derived from an EMBL/GenBank/DDBJ whole genome shotgun (WGS) entry which is preliminary data.</text>
</comment>
<organism evidence="2 3">
    <name type="scientific">Mycolicibacterium murale</name>
    <dbReference type="NCBI Taxonomy" id="182220"/>
    <lineage>
        <taxon>Bacteria</taxon>
        <taxon>Bacillati</taxon>
        <taxon>Actinomycetota</taxon>
        <taxon>Actinomycetes</taxon>
        <taxon>Mycobacteriales</taxon>
        <taxon>Mycobacteriaceae</taxon>
        <taxon>Mycolicibacterium</taxon>
    </lineage>
</organism>
<feature type="region of interest" description="Disordered" evidence="1">
    <location>
        <begin position="39"/>
        <end position="76"/>
    </location>
</feature>
<protein>
    <submittedName>
        <fullName evidence="2">Uncharacterized protein</fullName>
    </submittedName>
</protein>
<evidence type="ECO:0000256" key="1">
    <source>
        <dbReference type="SAM" id="MobiDB-lite"/>
    </source>
</evidence>
<name>A0A7I9WV55_9MYCO</name>
<reference evidence="2 3" key="1">
    <citation type="journal article" date="2019" name="Emerg. Microbes Infect.">
        <title>Comprehensive subspecies identification of 175 nontuberculous mycobacteria species based on 7547 genomic profiles.</title>
        <authorList>
            <person name="Matsumoto Y."/>
            <person name="Kinjo T."/>
            <person name="Motooka D."/>
            <person name="Nabeya D."/>
            <person name="Jung N."/>
            <person name="Uechi K."/>
            <person name="Horii T."/>
            <person name="Iida T."/>
            <person name="Fujita J."/>
            <person name="Nakamura S."/>
        </authorList>
    </citation>
    <scope>NUCLEOTIDE SEQUENCE [LARGE SCALE GENOMIC DNA]</scope>
    <source>
        <strain evidence="2 3">JCM 13392</strain>
    </source>
</reference>